<dbReference type="AlphaFoldDB" id="A0A3L8PSJ0"/>
<keyword evidence="4 5" id="KW-0472">Membrane</keyword>
<sequence>MVMSATEMNQHDPLFVAVTRPAMKWGVTLDGIIVAGALVAVLMIVTKNPLMLLLYVPIHGVMYALCLRDPRLFRLLLLWFKTKAKSIAWRHLGAATACPYRNTRNQRCGL</sequence>
<keyword evidence="2 5" id="KW-0812">Transmembrane</keyword>
<keyword evidence="7" id="KW-1185">Reference proteome</keyword>
<reference evidence="6 7" key="1">
    <citation type="submission" date="2018-09" db="EMBL/GenBank/DDBJ databases">
        <title>Phylogeny of the Shewanellaceae, and recommendation for two new genera, Pseudoshewanella and Parashewanella.</title>
        <authorList>
            <person name="Wang G."/>
        </authorList>
    </citation>
    <scope>NUCLEOTIDE SEQUENCE [LARGE SCALE GENOMIC DNA]</scope>
    <source>
        <strain evidence="6 7">C51</strain>
    </source>
</reference>
<evidence type="ECO:0000256" key="3">
    <source>
        <dbReference type="ARBA" id="ARBA00022989"/>
    </source>
</evidence>
<comment type="caution">
    <text evidence="6">The sequence shown here is derived from an EMBL/GenBank/DDBJ whole genome shotgun (WGS) entry which is preliminary data.</text>
</comment>
<dbReference type="Proteomes" id="UP000281474">
    <property type="component" value="Unassembled WGS sequence"/>
</dbReference>
<evidence type="ECO:0000313" key="6">
    <source>
        <dbReference type="EMBL" id="RLV58380.1"/>
    </source>
</evidence>
<comment type="subcellular location">
    <subcellularLocation>
        <location evidence="1">Membrane</location>
    </subcellularLocation>
</comment>
<evidence type="ECO:0000256" key="4">
    <source>
        <dbReference type="ARBA" id="ARBA00023136"/>
    </source>
</evidence>
<evidence type="ECO:0000313" key="7">
    <source>
        <dbReference type="Proteomes" id="UP000281474"/>
    </source>
</evidence>
<evidence type="ECO:0000256" key="1">
    <source>
        <dbReference type="ARBA" id="ARBA00004370"/>
    </source>
</evidence>
<accession>A0A3L8PSJ0</accession>
<proteinExistence type="predicted"/>
<name>A0A3L8PSJ0_9GAMM</name>
<evidence type="ECO:0000256" key="2">
    <source>
        <dbReference type="ARBA" id="ARBA00022692"/>
    </source>
</evidence>
<keyword evidence="3 5" id="KW-1133">Transmembrane helix</keyword>
<dbReference type="EMBL" id="QZEI01000076">
    <property type="protein sequence ID" value="RLV58380.1"/>
    <property type="molecule type" value="Genomic_DNA"/>
</dbReference>
<dbReference type="InterPro" id="IPR007792">
    <property type="entry name" value="T4SS_VirB3/TrbD/AvhB"/>
</dbReference>
<dbReference type="OrthoDB" id="6401398at2"/>
<feature type="transmembrane region" description="Helical" evidence="5">
    <location>
        <begin position="50"/>
        <end position="67"/>
    </location>
</feature>
<gene>
    <name evidence="6" type="ORF">D5018_17685</name>
</gene>
<feature type="transmembrane region" description="Helical" evidence="5">
    <location>
        <begin position="25"/>
        <end position="44"/>
    </location>
</feature>
<protein>
    <submittedName>
        <fullName evidence="6">Conjugal transfer protein</fullName>
    </submittedName>
</protein>
<organism evidence="6 7">
    <name type="scientific">Parashewanella curva</name>
    <dbReference type="NCBI Taxonomy" id="2338552"/>
    <lineage>
        <taxon>Bacteria</taxon>
        <taxon>Pseudomonadati</taxon>
        <taxon>Pseudomonadota</taxon>
        <taxon>Gammaproteobacteria</taxon>
        <taxon>Alteromonadales</taxon>
        <taxon>Shewanellaceae</taxon>
        <taxon>Parashewanella</taxon>
    </lineage>
</organism>
<dbReference type="Pfam" id="PF05101">
    <property type="entry name" value="VirB3"/>
    <property type="match status" value="1"/>
</dbReference>
<evidence type="ECO:0000256" key="5">
    <source>
        <dbReference type="SAM" id="Phobius"/>
    </source>
</evidence>
<dbReference type="GO" id="GO:0016020">
    <property type="term" value="C:membrane"/>
    <property type="evidence" value="ECO:0007669"/>
    <property type="project" value="UniProtKB-SubCell"/>
</dbReference>